<reference evidence="8 9" key="1">
    <citation type="submission" date="2019-03" db="EMBL/GenBank/DDBJ databases">
        <title>Bradyrhizobium strains diversity.</title>
        <authorList>
            <person name="Urquiaga M.C.O."/>
            <person name="Hungria M."/>
            <person name="Delamuta J.R.M."/>
            <person name="Klepa M.S."/>
        </authorList>
    </citation>
    <scope>NUCLEOTIDE SEQUENCE [LARGE SCALE GENOMIC DNA]</scope>
    <source>
        <strain evidence="8 9">CNPSo 3426</strain>
    </source>
</reference>
<dbReference type="InterPro" id="IPR022300">
    <property type="entry name" value="PPK2-rel_1"/>
</dbReference>
<evidence type="ECO:0000256" key="2">
    <source>
        <dbReference type="ARBA" id="ARBA00022679"/>
    </source>
</evidence>
<gene>
    <name evidence="8" type="ORF">E4K64_07705</name>
</gene>
<dbReference type="GO" id="GO:0006797">
    <property type="term" value="P:polyphosphate metabolic process"/>
    <property type="evidence" value="ECO:0007669"/>
    <property type="project" value="InterPro"/>
</dbReference>
<dbReference type="AlphaFoldDB" id="A0A4Y9PKZ7"/>
<keyword evidence="2" id="KW-0808">Transferase</keyword>
<accession>A0A4Y9PKZ7</accession>
<evidence type="ECO:0000259" key="7">
    <source>
        <dbReference type="Pfam" id="PF03976"/>
    </source>
</evidence>
<evidence type="ECO:0000256" key="3">
    <source>
        <dbReference type="ARBA" id="ARBA00022777"/>
    </source>
</evidence>
<keyword evidence="4" id="KW-0066">ATP synthesis</keyword>
<dbReference type="InterPro" id="IPR027417">
    <property type="entry name" value="P-loop_NTPase"/>
</dbReference>
<dbReference type="GO" id="GO:0008976">
    <property type="term" value="F:polyphosphate kinase activity"/>
    <property type="evidence" value="ECO:0007669"/>
    <property type="project" value="InterPro"/>
</dbReference>
<dbReference type="Proteomes" id="UP000297700">
    <property type="component" value="Unassembled WGS sequence"/>
</dbReference>
<dbReference type="SUPFAM" id="SSF52540">
    <property type="entry name" value="P-loop containing nucleoside triphosphate hydrolases"/>
    <property type="match status" value="1"/>
</dbReference>
<dbReference type="PANTHER" id="PTHR34383">
    <property type="entry name" value="POLYPHOSPHATE:AMP PHOSPHOTRANSFERASE-RELATED"/>
    <property type="match status" value="1"/>
</dbReference>
<evidence type="ECO:0000256" key="1">
    <source>
        <dbReference type="ARBA" id="ARBA00009924"/>
    </source>
</evidence>
<dbReference type="NCBIfam" id="TIGR03709">
    <property type="entry name" value="PPK2_rel_1"/>
    <property type="match status" value="1"/>
</dbReference>
<dbReference type="Pfam" id="PF03976">
    <property type="entry name" value="PPK2"/>
    <property type="match status" value="1"/>
</dbReference>
<keyword evidence="3 8" id="KW-0418">Kinase</keyword>
<dbReference type="RefSeq" id="WP_135162972.1">
    <property type="nucleotide sequence ID" value="NZ_SPQS01000003.1"/>
</dbReference>
<name>A0A4Y9PKZ7_9BRAD</name>
<dbReference type="InterPro" id="IPR022488">
    <property type="entry name" value="PPK2-related"/>
</dbReference>
<dbReference type="InterPro" id="IPR016898">
    <property type="entry name" value="Polyphosphate_phosphotransfera"/>
</dbReference>
<dbReference type="GO" id="GO:0006754">
    <property type="term" value="P:ATP biosynthetic process"/>
    <property type="evidence" value="ECO:0007669"/>
    <property type="project" value="UniProtKB-KW"/>
</dbReference>
<proteinExistence type="inferred from homology"/>
<dbReference type="Gene3D" id="3.40.50.300">
    <property type="entry name" value="P-loop containing nucleotide triphosphate hydrolases"/>
    <property type="match status" value="1"/>
</dbReference>
<dbReference type="EMBL" id="SPQS01000003">
    <property type="protein sequence ID" value="TFV79045.1"/>
    <property type="molecule type" value="Genomic_DNA"/>
</dbReference>
<dbReference type="PANTHER" id="PTHR34383:SF3">
    <property type="entry name" value="POLYPHOSPHATE:AMP PHOSPHOTRANSFERASE"/>
    <property type="match status" value="1"/>
</dbReference>
<protein>
    <submittedName>
        <fullName evidence="8">Polyphosphate kinase 2 family protein</fullName>
    </submittedName>
</protein>
<evidence type="ECO:0000256" key="5">
    <source>
        <dbReference type="ARBA" id="ARBA00024500"/>
    </source>
</evidence>
<organism evidence="8 9">
    <name type="scientific">Bradyrhizobium frederickii</name>
    <dbReference type="NCBI Taxonomy" id="2560054"/>
    <lineage>
        <taxon>Bacteria</taxon>
        <taxon>Pseudomonadati</taxon>
        <taxon>Pseudomonadota</taxon>
        <taxon>Alphaproteobacteria</taxon>
        <taxon>Hyphomicrobiales</taxon>
        <taxon>Nitrobacteraceae</taxon>
        <taxon>Bradyrhizobium</taxon>
    </lineage>
</organism>
<feature type="region of interest" description="Disordered" evidence="6">
    <location>
        <begin position="297"/>
        <end position="316"/>
    </location>
</feature>
<evidence type="ECO:0000313" key="8">
    <source>
        <dbReference type="EMBL" id="TFV79045.1"/>
    </source>
</evidence>
<sequence length="316" mass="37021">MSKKPSKPLAQELDRYITPFRYDGSGKFHLKDHKTSEKGDLDKESAQAILDANKKRLTEFQEKLYAQDRWSLLIVFQAMDAGGKDSAIKAIFEGINPQGCEVHAFKAPSTKELDHDFLWRHVIALPERGHIGIFNRSHYEECLVTRVHPELLAKEKLPQKLLTKNIWKERFEDISAFERYLCRNGTVVLKFFLNVSKDEQRERFLDRLQDPAKQWKFSMGDIEERALWPRYQAVYQDIVRHTATPHAPWYVVPANHKWFARVVIGSVINAALEKLDLRFPRADKASLREFDEVRKALEQEEKRDNTRKSRKQPHAQ</sequence>
<comment type="catalytic activity">
    <reaction evidence="5">
        <text>[phosphate](n) + ATP = [phosphate](n+1) + ADP</text>
        <dbReference type="Rhea" id="RHEA:19573"/>
        <dbReference type="Rhea" id="RHEA-COMP:9859"/>
        <dbReference type="Rhea" id="RHEA-COMP:14280"/>
        <dbReference type="ChEBI" id="CHEBI:16838"/>
        <dbReference type="ChEBI" id="CHEBI:30616"/>
        <dbReference type="ChEBI" id="CHEBI:456216"/>
    </reaction>
    <physiologicalReaction direction="right-to-left" evidence="5">
        <dbReference type="Rhea" id="RHEA:19575"/>
    </physiologicalReaction>
</comment>
<evidence type="ECO:0000256" key="4">
    <source>
        <dbReference type="ARBA" id="ARBA00023310"/>
    </source>
</evidence>
<dbReference type="PIRSF" id="PIRSF028756">
    <property type="entry name" value="PPK2_prd"/>
    <property type="match status" value="1"/>
</dbReference>
<comment type="similarity">
    <text evidence="1">Belongs to the polyphosphate kinase 2 (PPK2) family. Class I subfamily.</text>
</comment>
<feature type="compositionally biased region" description="Basic and acidic residues" evidence="6">
    <location>
        <begin position="297"/>
        <end position="307"/>
    </location>
</feature>
<evidence type="ECO:0000256" key="6">
    <source>
        <dbReference type="SAM" id="MobiDB-lite"/>
    </source>
</evidence>
<comment type="caution">
    <text evidence="8">The sequence shown here is derived from an EMBL/GenBank/DDBJ whole genome shotgun (WGS) entry which is preliminary data.</text>
</comment>
<evidence type="ECO:0000313" key="9">
    <source>
        <dbReference type="Proteomes" id="UP000297700"/>
    </source>
</evidence>
<feature type="domain" description="Polyphosphate kinase-2-related" evidence="7">
    <location>
        <begin position="41"/>
        <end position="275"/>
    </location>
</feature>